<evidence type="ECO:0000256" key="5">
    <source>
        <dbReference type="ARBA" id="ARBA00022516"/>
    </source>
</evidence>
<dbReference type="InterPro" id="IPR009721">
    <property type="entry name" value="O-acyltransferase_WSD1_C"/>
</dbReference>
<comment type="similarity">
    <text evidence="3 11">Belongs to the long-chain O-acyltransferase family.</text>
</comment>
<dbReference type="RefSeq" id="WP_007576925.1">
    <property type="nucleotide sequence ID" value="NZ_AGUD01000244.1"/>
</dbReference>
<reference evidence="14 15" key="1">
    <citation type="journal article" date="2013" name="Biodegradation">
        <title>Quantitative proteomic analysis of ibuprofen-degrading Patulibacter sp. strain I11.</title>
        <authorList>
            <person name="Almeida B."/>
            <person name="Kjeldal H."/>
            <person name="Lolas I."/>
            <person name="Knudsen A.D."/>
            <person name="Carvalho G."/>
            <person name="Nielsen K.L."/>
            <person name="Barreto Crespo M.T."/>
            <person name="Stensballe A."/>
            <person name="Nielsen J.L."/>
        </authorList>
    </citation>
    <scope>NUCLEOTIDE SEQUENCE [LARGE SCALE GENOMIC DNA]</scope>
    <source>
        <strain evidence="14 15">I11</strain>
    </source>
</reference>
<sequence length="481" mass="51642">MAHDHLAELTAADVALLREEHGGAHMHVGGIAVFRGELPPIEAVREHVRARLQRVPRYRTKLVTPPLGLGRPRWAVDPSFNLEYHVRHTALPCPGGEDELRTAAARLFSQRLDRTKPLWELWVVEGVDADRFAIVTKSHHALVDGVVAVDLMTTLLDAEPDPPPVAAHGGWLAPPLPSSAQLLMATVGDAGRQLVSAPLRVLQGLARPADAAGRVRGIAEAVGERVGVRAPAPSSPLNVPIGPHRRLSWTSVAISDLKRVKDTFGGSVNDVVLATVAGAIRHWMHERGLRTDDLELRAAVPVAVEGERSRGAGPGEPRPIALAYAPLPIGEPDALTRLERIRRATSEALAGKRAVTAQAMTASSESFSPPSVLAQASRLSFAPSRFNLLVTNIPGPQVPMYLMGRQMETMVPVPFLSGDRSLAIAVMSYGGRAEFGLLGDLDKLPDLDVLADGVQLALRELLECASEGRPGPRRRRSRSSG</sequence>
<dbReference type="InterPro" id="IPR023213">
    <property type="entry name" value="CAT-like_dom_sf"/>
</dbReference>
<keyword evidence="15" id="KW-1185">Reference proteome</keyword>
<name>H0E8H9_9ACTN</name>
<dbReference type="Proteomes" id="UP000005143">
    <property type="component" value="Unassembled WGS sequence"/>
</dbReference>
<keyword evidence="5 11" id="KW-0444">Lipid biosynthesis</keyword>
<dbReference type="GO" id="GO:0071731">
    <property type="term" value="P:response to nitric oxide"/>
    <property type="evidence" value="ECO:0007669"/>
    <property type="project" value="TreeGrafter"/>
</dbReference>
<evidence type="ECO:0000256" key="9">
    <source>
        <dbReference type="ARBA" id="ARBA00023315"/>
    </source>
</evidence>
<keyword evidence="6 11" id="KW-0808">Transferase</keyword>
<evidence type="ECO:0000256" key="8">
    <source>
        <dbReference type="ARBA" id="ARBA00023098"/>
    </source>
</evidence>
<proteinExistence type="inferred from homology"/>
<comment type="caution">
    <text evidence="14">The sequence shown here is derived from an EMBL/GenBank/DDBJ whole genome shotgun (WGS) entry which is preliminary data.</text>
</comment>
<evidence type="ECO:0000256" key="3">
    <source>
        <dbReference type="ARBA" id="ARBA00009587"/>
    </source>
</evidence>
<dbReference type="OrthoDB" id="9810950at2"/>
<comment type="catalytic activity">
    <reaction evidence="10 11">
        <text>an acyl-CoA + a 1,2-diacyl-sn-glycerol = a triacyl-sn-glycerol + CoA</text>
        <dbReference type="Rhea" id="RHEA:10868"/>
        <dbReference type="ChEBI" id="CHEBI:17815"/>
        <dbReference type="ChEBI" id="CHEBI:57287"/>
        <dbReference type="ChEBI" id="CHEBI:58342"/>
        <dbReference type="ChEBI" id="CHEBI:64615"/>
        <dbReference type="EC" id="2.3.1.20"/>
    </reaction>
</comment>
<gene>
    <name evidence="14" type="ORF">PAI11_31400</name>
</gene>
<dbReference type="GO" id="GO:0019432">
    <property type="term" value="P:triglyceride biosynthetic process"/>
    <property type="evidence" value="ECO:0007669"/>
    <property type="project" value="UniProtKB-UniPathway"/>
</dbReference>
<evidence type="ECO:0000256" key="1">
    <source>
        <dbReference type="ARBA" id="ARBA00004771"/>
    </source>
</evidence>
<dbReference type="EC" id="2.3.1.20" evidence="4 11"/>
<feature type="domain" description="O-acyltransferase WSD1 C-terminal" evidence="13">
    <location>
        <begin position="320"/>
        <end position="461"/>
    </location>
</feature>
<dbReference type="SUPFAM" id="SSF52777">
    <property type="entry name" value="CoA-dependent acyltransferases"/>
    <property type="match status" value="1"/>
</dbReference>
<evidence type="ECO:0000313" key="15">
    <source>
        <dbReference type="Proteomes" id="UP000005143"/>
    </source>
</evidence>
<comment type="pathway">
    <text evidence="2">Lipid metabolism.</text>
</comment>
<dbReference type="UniPathway" id="UPA00282"/>
<keyword evidence="7 11" id="KW-0319">Glycerol metabolism</keyword>
<dbReference type="GO" id="GO:0001666">
    <property type="term" value="P:response to hypoxia"/>
    <property type="evidence" value="ECO:0007669"/>
    <property type="project" value="TreeGrafter"/>
</dbReference>
<evidence type="ECO:0000256" key="10">
    <source>
        <dbReference type="ARBA" id="ARBA00048109"/>
    </source>
</evidence>
<comment type="pathway">
    <text evidence="1 11">Glycerolipid metabolism; triacylglycerol biosynthesis.</text>
</comment>
<evidence type="ECO:0000256" key="11">
    <source>
        <dbReference type="RuleBase" id="RU361241"/>
    </source>
</evidence>
<evidence type="ECO:0000256" key="4">
    <source>
        <dbReference type="ARBA" id="ARBA00013244"/>
    </source>
</evidence>
<protein>
    <recommendedName>
        <fullName evidence="4 11">Diacylglycerol O-acyltransferase</fullName>
        <ecNumber evidence="4 11">2.3.1.20</ecNumber>
    </recommendedName>
</protein>
<evidence type="ECO:0000256" key="6">
    <source>
        <dbReference type="ARBA" id="ARBA00022679"/>
    </source>
</evidence>
<evidence type="ECO:0000313" key="14">
    <source>
        <dbReference type="EMBL" id="EHN09979.1"/>
    </source>
</evidence>
<feature type="domain" description="O-acyltransferase WSD1-like N-terminal" evidence="12">
    <location>
        <begin position="9"/>
        <end position="272"/>
    </location>
</feature>
<dbReference type="InterPro" id="IPR014292">
    <property type="entry name" value="Acyl_transf_WS/DGAT"/>
</dbReference>
<evidence type="ECO:0000256" key="7">
    <source>
        <dbReference type="ARBA" id="ARBA00022798"/>
    </source>
</evidence>
<dbReference type="GO" id="GO:0006071">
    <property type="term" value="P:glycerol metabolic process"/>
    <property type="evidence" value="ECO:0007669"/>
    <property type="project" value="UniProtKB-KW"/>
</dbReference>
<keyword evidence="8 11" id="KW-0443">Lipid metabolism</keyword>
<dbReference type="PANTHER" id="PTHR31650:SF1">
    <property type="entry name" value="WAX ESTER SYNTHASE_DIACYLGLYCEROL ACYLTRANSFERASE 4-RELATED"/>
    <property type="match status" value="1"/>
</dbReference>
<dbReference type="PANTHER" id="PTHR31650">
    <property type="entry name" value="O-ACYLTRANSFERASE (WSD1-LIKE) FAMILY PROTEIN"/>
    <property type="match status" value="1"/>
</dbReference>
<dbReference type="GO" id="GO:0005886">
    <property type="term" value="C:plasma membrane"/>
    <property type="evidence" value="ECO:0007669"/>
    <property type="project" value="TreeGrafter"/>
</dbReference>
<dbReference type="GO" id="GO:0004144">
    <property type="term" value="F:diacylglycerol O-acyltransferase activity"/>
    <property type="evidence" value="ECO:0007669"/>
    <property type="project" value="UniProtKB-EC"/>
</dbReference>
<dbReference type="InterPro" id="IPR045034">
    <property type="entry name" value="O-acyltransferase_WSD1-like"/>
</dbReference>
<accession>H0E8H9</accession>
<evidence type="ECO:0000256" key="2">
    <source>
        <dbReference type="ARBA" id="ARBA00005189"/>
    </source>
</evidence>
<evidence type="ECO:0000259" key="12">
    <source>
        <dbReference type="Pfam" id="PF03007"/>
    </source>
</evidence>
<dbReference type="Gene3D" id="3.30.559.10">
    <property type="entry name" value="Chloramphenicol acetyltransferase-like domain"/>
    <property type="match status" value="1"/>
</dbReference>
<keyword evidence="9 11" id="KW-0012">Acyltransferase</keyword>
<dbReference type="GO" id="GO:0051701">
    <property type="term" value="P:biological process involved in interaction with host"/>
    <property type="evidence" value="ECO:0007669"/>
    <property type="project" value="TreeGrafter"/>
</dbReference>
<dbReference type="Pfam" id="PF06974">
    <property type="entry name" value="WS_DGAT_C"/>
    <property type="match status" value="1"/>
</dbReference>
<organism evidence="14 15">
    <name type="scientific">Patulibacter medicamentivorans</name>
    <dbReference type="NCBI Taxonomy" id="1097667"/>
    <lineage>
        <taxon>Bacteria</taxon>
        <taxon>Bacillati</taxon>
        <taxon>Actinomycetota</taxon>
        <taxon>Thermoleophilia</taxon>
        <taxon>Solirubrobacterales</taxon>
        <taxon>Patulibacteraceae</taxon>
        <taxon>Patulibacter</taxon>
    </lineage>
</organism>
<dbReference type="NCBIfam" id="TIGR02946">
    <property type="entry name" value="acyl_WS_DGAT"/>
    <property type="match status" value="1"/>
</dbReference>
<dbReference type="AlphaFoldDB" id="H0E8H9"/>
<evidence type="ECO:0000259" key="13">
    <source>
        <dbReference type="Pfam" id="PF06974"/>
    </source>
</evidence>
<dbReference type="Pfam" id="PF03007">
    <property type="entry name" value="WS_DGAT_cat"/>
    <property type="match status" value="1"/>
</dbReference>
<dbReference type="EMBL" id="AGUD01000244">
    <property type="protein sequence ID" value="EHN09979.1"/>
    <property type="molecule type" value="Genomic_DNA"/>
</dbReference>
<dbReference type="InterPro" id="IPR004255">
    <property type="entry name" value="O-acyltransferase_WSD1_N"/>
</dbReference>